<keyword evidence="1" id="KW-0407">Ion channel</keyword>
<feature type="transmembrane region" description="Helical" evidence="2">
    <location>
        <begin position="856"/>
        <end position="877"/>
    </location>
</feature>
<name>A0AAW1LLK0_POPJA</name>
<evidence type="ECO:0000256" key="2">
    <source>
        <dbReference type="SAM" id="Phobius"/>
    </source>
</evidence>
<feature type="domain" description="Cyclic nucleotide-binding" evidence="3">
    <location>
        <begin position="1187"/>
        <end position="1251"/>
    </location>
</feature>
<evidence type="ECO:0000313" key="4">
    <source>
        <dbReference type="EMBL" id="KAK9736772.1"/>
    </source>
</evidence>
<keyword evidence="2" id="KW-0472">Membrane</keyword>
<keyword evidence="2" id="KW-0812">Transmembrane</keyword>
<evidence type="ECO:0000259" key="3">
    <source>
        <dbReference type="PROSITE" id="PS50042"/>
    </source>
</evidence>
<keyword evidence="1" id="KW-1071">Ligand-gated ion channel</keyword>
<feature type="transmembrane region" description="Helical" evidence="2">
    <location>
        <begin position="469"/>
        <end position="491"/>
    </location>
</feature>
<dbReference type="Pfam" id="PF00027">
    <property type="entry name" value="cNMP_binding"/>
    <property type="match status" value="2"/>
</dbReference>
<feature type="transmembrane region" description="Helical" evidence="2">
    <location>
        <begin position="409"/>
        <end position="428"/>
    </location>
</feature>
<dbReference type="PROSITE" id="PS50042">
    <property type="entry name" value="CNMP_BINDING_3"/>
    <property type="match status" value="3"/>
</dbReference>
<dbReference type="PANTHER" id="PTHR45638">
    <property type="entry name" value="CYCLIC NUCLEOTIDE-GATED CATION CHANNEL SUBUNIT A"/>
    <property type="match status" value="1"/>
</dbReference>
<accession>A0AAW1LLK0</accession>
<dbReference type="GO" id="GO:0005221">
    <property type="term" value="F:intracellularly cyclic nucleotide-activated monoatomic cation channel activity"/>
    <property type="evidence" value="ECO:0007669"/>
    <property type="project" value="InterPro"/>
</dbReference>
<feature type="transmembrane region" description="Helical" evidence="2">
    <location>
        <begin position="16"/>
        <end position="35"/>
    </location>
</feature>
<dbReference type="SUPFAM" id="SSF81324">
    <property type="entry name" value="Voltage-gated potassium channels"/>
    <property type="match status" value="1"/>
</dbReference>
<comment type="caution">
    <text evidence="4">The sequence shown here is derived from an EMBL/GenBank/DDBJ whole genome shotgun (WGS) entry which is preliminary data.</text>
</comment>
<evidence type="ECO:0000256" key="1">
    <source>
        <dbReference type="ARBA" id="ARBA00023286"/>
    </source>
</evidence>
<proteinExistence type="predicted"/>
<organism evidence="4 5">
    <name type="scientific">Popillia japonica</name>
    <name type="common">Japanese beetle</name>
    <dbReference type="NCBI Taxonomy" id="7064"/>
    <lineage>
        <taxon>Eukaryota</taxon>
        <taxon>Metazoa</taxon>
        <taxon>Ecdysozoa</taxon>
        <taxon>Arthropoda</taxon>
        <taxon>Hexapoda</taxon>
        <taxon>Insecta</taxon>
        <taxon>Pterygota</taxon>
        <taxon>Neoptera</taxon>
        <taxon>Endopterygota</taxon>
        <taxon>Coleoptera</taxon>
        <taxon>Polyphaga</taxon>
        <taxon>Scarabaeiformia</taxon>
        <taxon>Scarabaeidae</taxon>
        <taxon>Rutelinae</taxon>
        <taxon>Popillia</taxon>
    </lineage>
</organism>
<dbReference type="Gene3D" id="2.60.120.10">
    <property type="entry name" value="Jelly Rolls"/>
    <property type="match status" value="4"/>
</dbReference>
<feature type="transmembrane region" description="Helical" evidence="2">
    <location>
        <begin position="1474"/>
        <end position="1497"/>
    </location>
</feature>
<dbReference type="CDD" id="cd00038">
    <property type="entry name" value="CAP_ED"/>
    <property type="match status" value="3"/>
</dbReference>
<dbReference type="InterPro" id="IPR000595">
    <property type="entry name" value="cNMP-bd_dom"/>
</dbReference>
<keyword evidence="5" id="KW-1185">Reference proteome</keyword>
<dbReference type="InterPro" id="IPR018490">
    <property type="entry name" value="cNMP-bd_dom_sf"/>
</dbReference>
<sequence length="1807" mass="208528">MHSAVGVISVTSVWEYRIITCTMLCGCLMHIMIFFGDLTAQHIQKFQHQLEFSKRLDVIVAMMCDWRTDRDSQKKTIAHYTKYWEMRQGMKNMPSHYWMLPLGMQKEISLDLFWDCFIHTQLFHDCETNFKRSLGNCMSTEFYLPGDYLFKAHQQKHKMAYLASGIVQILSQEDQESPVISFSSGTVFGEITTMLQLPSLINLRCATYCEIHTLDLRNLCLVMVQYKESSKLLHAKRASRIEDARTMQRPVLLKMKDKQQKRTSIRWLKTQWRNIYKQSKRKTGDIKEIPVTSCHTSNYLNMYALSGDVELKEHVICLKSTCPYVLEPASSFRKFAEYVAVCAAAGQVVMVPYIVFFSSEMSDMNAGLFYLMDFVYILGMYFEMSTAVKTKDVLLTEPKEILIFKSKKISTIIDVIAIAPFEIFASIAGSPYHTWILLHLNRILKIKMALNLTKAAEKNLRSKAVLLRLVKFSLIFAYCAYFLGCLSYGLACPNKKCLKYAWFAYHHNSSKIYDFDKLNGYERFEHFVISVTFSVGLILGLTNNSSYGYTITDIVLGLVTTFTGYCMISFCFSEVAACAIIQLQDANNFREFLKVLKAFTANPAIPTSLKKNIYDITLCEWNYSRRHALTGQKGILRDAPDNLKKSILYQRIVDCLLKGPLFQNCHNVVLWNLAPQAQLTILPPGTVISYPDTIQYYLKVILRGYCRAETSIPTDNYRGNYSMYTTGTMFPLMEALLDVNTFLKVTTVTFVEIACISFRSIVCQLKNNDPDMYADLKTTMKSFLVEYDTILMRRKGRLPEMVSAAKSFGKGEYFVYDTNENFDDSEKNVNHFADIGKWRFIERFFLKGTIAPRKSFYLIWESVRCVVSVINIVYTLTIVKTAMTTGADTYVQIVFLVIALVDFYIRIHCQYYNDVGVIVTHPWYTAKNYITGAFILDLYANIPINFVRVHAMFHGPLRRSLPVTLLIVTRPFQIYRVYCGLEYVRNRSKEEKGMLLAGIQYVTVTCVLFLVMAAILEHSTCSYVMEGRNVYRYRCANDSWISVSKFGSNVTHISVIALCNYKIVTLFTTYTLGTLSMKTSAEELLCLAFVLILFMTKWLLLAKIISAAIKGVNKLTQYQHDVNVMVSYLTQYLVHETLIKEAVDHYENLFNRSQGYNMNKVISSFYDVLRGEVTFFMYWPVLQTVELFSGSKDDDMHYTCAQFTQHSYKKDAEIIRCNDVQEYCYIVYKGKVKISIAGTKLKTLRAGGSFGCYQTGKTRQTITAVAMVHVELLRIPGQRLYEIGHRFPLIREKLRKIEYLKIEYTASLHVERDHQEKKIVQDGTYTKRWQRFLINPESRGYSVYNYILCVHLSVLSSMLALVIIARKDISNYYLYLIDLVFFSKIVVGFHSAYIDKETGILVKNFRSIAKKYATEWFGFWFDLLTLFPFEVVANVSSDNDTMSSVFSVNRTLRFFHLVSYYNTRKNKLTVGQTLKWTFLFYMILIAIHFMSIIWWLISCPQDRCEYIKNIRYADLNGTSSDDTELNLRITYMYVVSIFSSTGLRNQVPRSNVELVATFVIVLISQAITYTLTSGFANILRLGKYVLNNYEKEIKNLNIFMTNANLSLPIVNKVRSYFIVLWHHYSGVSMPTLISRAPDYLKQDIMYALYGYHVTNHVLFSKTHTDFIRQLLVHMVPEVYLPGQYVIEKGDIDGRMYFVHDGQFRRIPSLEEYRAYTVGEDGRDLRHHLFEDVGNNEIEQCVLNKGTSFGEYQALKNIEHIRSVKTAGICVIISLKTSDWSYLLDWFPASKEVLESKLSAVPPGTASI</sequence>
<dbReference type="InterPro" id="IPR014710">
    <property type="entry name" value="RmlC-like_jellyroll"/>
</dbReference>
<keyword evidence="1" id="KW-0406">Ion transport</keyword>
<protein>
    <submittedName>
        <fullName evidence="4">Cyclic nucleotide-binding domain</fullName>
    </submittedName>
</protein>
<feature type="transmembrane region" description="Helical" evidence="2">
    <location>
        <begin position="1084"/>
        <end position="1109"/>
    </location>
</feature>
<feature type="domain" description="Cyclic nucleotide-binding" evidence="3">
    <location>
        <begin position="1658"/>
        <end position="1783"/>
    </location>
</feature>
<feature type="transmembrane region" description="Helical" evidence="2">
    <location>
        <begin position="1050"/>
        <end position="1072"/>
    </location>
</feature>
<evidence type="ECO:0000313" key="5">
    <source>
        <dbReference type="Proteomes" id="UP001458880"/>
    </source>
</evidence>
<reference evidence="4 5" key="1">
    <citation type="journal article" date="2024" name="BMC Genomics">
        <title>De novo assembly and annotation of Popillia japonica's genome with initial clues to its potential as an invasive pest.</title>
        <authorList>
            <person name="Cucini C."/>
            <person name="Boschi S."/>
            <person name="Funari R."/>
            <person name="Cardaioli E."/>
            <person name="Iannotti N."/>
            <person name="Marturano G."/>
            <person name="Paoli F."/>
            <person name="Bruttini M."/>
            <person name="Carapelli A."/>
            <person name="Frati F."/>
            <person name="Nardi F."/>
        </authorList>
    </citation>
    <scope>NUCLEOTIDE SEQUENCE [LARGE SCALE GENOMIC DNA]</scope>
    <source>
        <strain evidence="4">DMR45628</strain>
    </source>
</reference>
<dbReference type="GO" id="GO:0044877">
    <property type="term" value="F:protein-containing complex binding"/>
    <property type="evidence" value="ECO:0007669"/>
    <property type="project" value="TreeGrafter"/>
</dbReference>
<dbReference type="EMBL" id="JASPKY010000109">
    <property type="protein sequence ID" value="KAK9736772.1"/>
    <property type="molecule type" value="Genomic_DNA"/>
</dbReference>
<dbReference type="InterPro" id="IPR050866">
    <property type="entry name" value="CNG_cation_channel"/>
</dbReference>
<feature type="transmembrane region" description="Helical" evidence="2">
    <location>
        <begin position="524"/>
        <end position="542"/>
    </location>
</feature>
<dbReference type="Gene3D" id="1.10.287.630">
    <property type="entry name" value="Helix hairpin bin"/>
    <property type="match status" value="1"/>
</dbReference>
<dbReference type="PANTHER" id="PTHR45638:SF11">
    <property type="entry name" value="CYCLIC NUCLEOTIDE-GATED CATION CHANNEL SUBUNIT A"/>
    <property type="match status" value="1"/>
</dbReference>
<feature type="transmembrane region" description="Helical" evidence="2">
    <location>
        <begin position="889"/>
        <end position="905"/>
    </location>
</feature>
<feature type="transmembrane region" description="Helical" evidence="2">
    <location>
        <begin position="368"/>
        <end position="388"/>
    </location>
</feature>
<feature type="domain" description="Cyclic nucleotide-binding" evidence="3">
    <location>
        <begin position="122"/>
        <end position="240"/>
    </location>
</feature>
<feature type="transmembrane region" description="Helical" evidence="2">
    <location>
        <begin position="335"/>
        <end position="356"/>
    </location>
</feature>
<feature type="transmembrane region" description="Helical" evidence="2">
    <location>
        <begin position="1372"/>
        <end position="1393"/>
    </location>
</feature>
<gene>
    <name evidence="4" type="ORF">QE152_g11327</name>
</gene>
<feature type="transmembrane region" description="Helical" evidence="2">
    <location>
        <begin position="1343"/>
        <end position="1365"/>
    </location>
</feature>
<feature type="transmembrane region" description="Helical" evidence="2">
    <location>
        <begin position="554"/>
        <end position="581"/>
    </location>
</feature>
<dbReference type="Proteomes" id="UP001458880">
    <property type="component" value="Unassembled WGS sequence"/>
</dbReference>
<keyword evidence="2" id="KW-1133">Transmembrane helix</keyword>
<feature type="transmembrane region" description="Helical" evidence="2">
    <location>
        <begin position="995"/>
        <end position="1016"/>
    </location>
</feature>
<dbReference type="SMART" id="SM00100">
    <property type="entry name" value="cNMP"/>
    <property type="match status" value="4"/>
</dbReference>
<dbReference type="SUPFAM" id="SSF51206">
    <property type="entry name" value="cAMP-binding domain-like"/>
    <property type="match status" value="4"/>
</dbReference>
<keyword evidence="1" id="KW-0813">Transport</keyword>